<dbReference type="EMBL" id="BAABGL010000012">
    <property type="protein sequence ID" value="GAA4391215.1"/>
    <property type="molecule type" value="Genomic_DNA"/>
</dbReference>
<gene>
    <name evidence="2" type="ORF">GCM10023167_18370</name>
</gene>
<proteinExistence type="predicted"/>
<evidence type="ECO:0000313" key="3">
    <source>
        <dbReference type="Proteomes" id="UP001500642"/>
    </source>
</evidence>
<feature type="transmembrane region" description="Helical" evidence="1">
    <location>
        <begin position="20"/>
        <end position="38"/>
    </location>
</feature>
<feature type="transmembrane region" description="Helical" evidence="1">
    <location>
        <begin position="171"/>
        <end position="188"/>
    </location>
</feature>
<dbReference type="Proteomes" id="UP001500642">
    <property type="component" value="Unassembled WGS sequence"/>
</dbReference>
<reference evidence="3" key="1">
    <citation type="journal article" date="2019" name="Int. J. Syst. Evol. Microbiol.">
        <title>The Global Catalogue of Microorganisms (GCM) 10K type strain sequencing project: providing services to taxonomists for standard genome sequencing and annotation.</title>
        <authorList>
            <consortium name="The Broad Institute Genomics Platform"/>
            <consortium name="The Broad Institute Genome Sequencing Center for Infectious Disease"/>
            <person name="Wu L."/>
            <person name="Ma J."/>
        </authorList>
    </citation>
    <scope>NUCLEOTIDE SEQUENCE [LARGE SCALE GENOMIC DNA]</scope>
    <source>
        <strain evidence="3">JCM 17808</strain>
    </source>
</reference>
<evidence type="ECO:0000313" key="2">
    <source>
        <dbReference type="EMBL" id="GAA4391215.1"/>
    </source>
</evidence>
<name>A0ABP8JIA9_9MICO</name>
<feature type="transmembrane region" description="Helical" evidence="1">
    <location>
        <begin position="70"/>
        <end position="88"/>
    </location>
</feature>
<feature type="transmembrane region" description="Helical" evidence="1">
    <location>
        <begin position="208"/>
        <end position="232"/>
    </location>
</feature>
<organism evidence="2 3">
    <name type="scientific">Brevibacterium pityocampae</name>
    <dbReference type="NCBI Taxonomy" id="506594"/>
    <lineage>
        <taxon>Bacteria</taxon>
        <taxon>Bacillati</taxon>
        <taxon>Actinomycetota</taxon>
        <taxon>Actinomycetes</taxon>
        <taxon>Micrococcales</taxon>
        <taxon>Brevibacteriaceae</taxon>
        <taxon>Brevibacterium</taxon>
    </lineage>
</organism>
<protein>
    <submittedName>
        <fullName evidence="2">Uncharacterized protein</fullName>
    </submittedName>
</protein>
<feature type="transmembrane region" description="Helical" evidence="1">
    <location>
        <begin position="95"/>
        <end position="112"/>
    </location>
</feature>
<keyword evidence="3" id="KW-1185">Reference proteome</keyword>
<sequence length="249" mass="27230">MQISNVRTTVRDLLGRRAVWWWAAIIASVIVLAVLIGFDMLHRLNTTRGAFPAFADPLFNADRDRGFAETLGYLQLVVAAGALIYTALHLPRARIHYAIAAAFLVVIADDSLELHENWGGALAERFGFESGLGLRGQDFGELLAWGLMGIPVVLALGISWILSGARARRQAWVIVAGLAALVLFAAILDMLHPASGLWGWPERLRYGVTLLEVVGEIGSMIFIMAASLFFALRQRVEKAERRADRPAAG</sequence>
<keyword evidence="1" id="KW-0812">Transmembrane</keyword>
<evidence type="ECO:0000256" key="1">
    <source>
        <dbReference type="SAM" id="Phobius"/>
    </source>
</evidence>
<dbReference type="RefSeq" id="WP_295687508.1">
    <property type="nucleotide sequence ID" value="NZ_BAABGL010000012.1"/>
</dbReference>
<accession>A0ABP8JIA9</accession>
<keyword evidence="1" id="KW-1133">Transmembrane helix</keyword>
<comment type="caution">
    <text evidence="2">The sequence shown here is derived from an EMBL/GenBank/DDBJ whole genome shotgun (WGS) entry which is preliminary data.</text>
</comment>
<keyword evidence="1" id="KW-0472">Membrane</keyword>
<feature type="transmembrane region" description="Helical" evidence="1">
    <location>
        <begin position="142"/>
        <end position="162"/>
    </location>
</feature>